<keyword evidence="5 8" id="KW-0472">Membrane</keyword>
<gene>
    <name evidence="10" type="ordered locus">Nhal_3244</name>
</gene>
<dbReference type="eggNOG" id="COG3206">
    <property type="taxonomic scope" value="Bacteria"/>
</dbReference>
<dbReference type="InterPro" id="IPR050445">
    <property type="entry name" value="Bact_polysacc_biosynth/exp"/>
</dbReference>
<feature type="domain" description="Polysaccharide chain length determinant N-terminal" evidence="9">
    <location>
        <begin position="14"/>
        <end position="94"/>
    </location>
</feature>
<dbReference type="OrthoDB" id="9795292at2"/>
<keyword evidence="11" id="KW-1185">Reference proteome</keyword>
<evidence type="ECO:0000256" key="7">
    <source>
        <dbReference type="SAM" id="MobiDB-lite"/>
    </source>
</evidence>
<dbReference type="Proteomes" id="UP000001844">
    <property type="component" value="Chromosome"/>
</dbReference>
<evidence type="ECO:0000256" key="2">
    <source>
        <dbReference type="ARBA" id="ARBA00022475"/>
    </source>
</evidence>
<evidence type="ECO:0000256" key="1">
    <source>
        <dbReference type="ARBA" id="ARBA00004651"/>
    </source>
</evidence>
<protein>
    <submittedName>
        <fullName evidence="10">Polysaccharide chain length determinant protein, PEP-CTERM locus subfamily</fullName>
    </submittedName>
</protein>
<evidence type="ECO:0000259" key="9">
    <source>
        <dbReference type="Pfam" id="PF02706"/>
    </source>
</evidence>
<dbReference type="InterPro" id="IPR003856">
    <property type="entry name" value="LPS_length_determ_N"/>
</dbReference>
<organism evidence="10 11">
    <name type="scientific">Nitrosococcus halophilus (strain Nc4)</name>
    <dbReference type="NCBI Taxonomy" id="472759"/>
    <lineage>
        <taxon>Bacteria</taxon>
        <taxon>Pseudomonadati</taxon>
        <taxon>Pseudomonadota</taxon>
        <taxon>Gammaproteobacteria</taxon>
        <taxon>Chromatiales</taxon>
        <taxon>Chromatiaceae</taxon>
        <taxon>Nitrosococcus</taxon>
    </lineage>
</organism>
<comment type="subcellular location">
    <subcellularLocation>
        <location evidence="1">Cell membrane</location>
        <topology evidence="1">Multi-pass membrane protein</topology>
    </subcellularLocation>
</comment>
<feature type="transmembrane region" description="Helical" evidence="8">
    <location>
        <begin position="20"/>
        <end position="37"/>
    </location>
</feature>
<dbReference type="InterPro" id="IPR014345">
    <property type="entry name" value="XrtA_polysacc_chain"/>
</dbReference>
<accession>D5C046</accession>
<evidence type="ECO:0000256" key="8">
    <source>
        <dbReference type="SAM" id="Phobius"/>
    </source>
</evidence>
<dbReference type="Pfam" id="PF02706">
    <property type="entry name" value="Wzz"/>
    <property type="match status" value="1"/>
</dbReference>
<evidence type="ECO:0000313" key="10">
    <source>
        <dbReference type="EMBL" id="ADE16293.1"/>
    </source>
</evidence>
<dbReference type="PANTHER" id="PTHR32309">
    <property type="entry name" value="TYROSINE-PROTEIN KINASE"/>
    <property type="match status" value="1"/>
</dbReference>
<keyword evidence="4 8" id="KW-1133">Transmembrane helix</keyword>
<dbReference type="GO" id="GO:0004713">
    <property type="term" value="F:protein tyrosine kinase activity"/>
    <property type="evidence" value="ECO:0007669"/>
    <property type="project" value="TreeGrafter"/>
</dbReference>
<keyword evidence="6" id="KW-0175">Coiled coil</keyword>
<dbReference type="KEGG" id="nhl:Nhal_3244"/>
<keyword evidence="3 8" id="KW-0812">Transmembrane</keyword>
<feature type="transmembrane region" description="Helical" evidence="8">
    <location>
        <begin position="473"/>
        <end position="492"/>
    </location>
</feature>
<evidence type="ECO:0000256" key="5">
    <source>
        <dbReference type="ARBA" id="ARBA00023136"/>
    </source>
</evidence>
<evidence type="ECO:0000256" key="3">
    <source>
        <dbReference type="ARBA" id="ARBA00022692"/>
    </source>
</evidence>
<dbReference type="GO" id="GO:0005886">
    <property type="term" value="C:plasma membrane"/>
    <property type="evidence" value="ECO:0007669"/>
    <property type="project" value="UniProtKB-SubCell"/>
</dbReference>
<feature type="transmembrane region" description="Helical" evidence="8">
    <location>
        <begin position="436"/>
        <end position="458"/>
    </location>
</feature>
<name>D5C046_NITHN</name>
<dbReference type="STRING" id="472759.Nhal_3244"/>
<dbReference type="PANTHER" id="PTHR32309:SF13">
    <property type="entry name" value="FERRIC ENTEROBACTIN TRANSPORT PROTEIN FEPE"/>
    <property type="match status" value="1"/>
</dbReference>
<reference evidence="11" key="1">
    <citation type="submission" date="2010-04" db="EMBL/GenBank/DDBJ databases">
        <title>Complete genome sequence of Nitrosococcus halophilus Nc4, a salt-adapted, aerobic obligate ammonia-oxidizing sulfur purple bacterium.</title>
        <authorList>
            <consortium name="US DOE Joint Genome Institute"/>
            <person name="Campbell M.A."/>
            <person name="Malfatti S.A."/>
            <person name="Chain P.S.G."/>
            <person name="Heidelberg J.F."/>
            <person name="Ward B.B."/>
            <person name="Klotz M.G."/>
        </authorList>
    </citation>
    <scope>NUCLEOTIDE SEQUENCE [LARGE SCALE GENOMIC DNA]</scope>
    <source>
        <strain evidence="11">Nc4</strain>
    </source>
</reference>
<feature type="coiled-coil region" evidence="6">
    <location>
        <begin position="168"/>
        <end position="238"/>
    </location>
</feature>
<dbReference type="AlphaFoldDB" id="D5C046"/>
<feature type="coiled-coil region" evidence="6">
    <location>
        <begin position="341"/>
        <end position="385"/>
    </location>
</feature>
<evidence type="ECO:0000313" key="11">
    <source>
        <dbReference type="Proteomes" id="UP000001844"/>
    </source>
</evidence>
<dbReference type="NCBIfam" id="TIGR03007">
    <property type="entry name" value="pepcterm_ChnLen"/>
    <property type="match status" value="1"/>
</dbReference>
<evidence type="ECO:0000256" key="4">
    <source>
        <dbReference type="ARBA" id="ARBA00022989"/>
    </source>
</evidence>
<proteinExistence type="predicted"/>
<feature type="region of interest" description="Disordered" evidence="7">
    <location>
        <begin position="303"/>
        <end position="323"/>
    </location>
</feature>
<dbReference type="EMBL" id="CP001798">
    <property type="protein sequence ID" value="ADE16293.1"/>
    <property type="molecule type" value="Genomic_DNA"/>
</dbReference>
<dbReference type="HOGENOM" id="CLU_009912_5_1_6"/>
<keyword evidence="2" id="KW-1003">Cell membrane</keyword>
<dbReference type="RefSeq" id="WP_013034142.1">
    <property type="nucleotide sequence ID" value="NC_013960.1"/>
</dbReference>
<feature type="compositionally biased region" description="Polar residues" evidence="7">
    <location>
        <begin position="305"/>
        <end position="317"/>
    </location>
</feature>
<evidence type="ECO:0000256" key="6">
    <source>
        <dbReference type="SAM" id="Coils"/>
    </source>
</evidence>
<sequence>MHELWLQAYSYFCGVWRYRWYAILVAWVVVIAGWAYVAQMPDRYESSARVYVDTDSLLRPLLKGLAIQPNVEQRLRIMTQTLLSRPNLEEVMRQTDMDLSVATAEKKENLLNRLEEHISIKGGRRDNLYTIAYEGSDPRLAQRVVRSLLNIFVESTMGASRRDTNTAQQFIDQQIKEYEKLLRSAEKELMDFKRKHVGLMPNEQGDYYQRLQTALDSLQGARTELSIAIDRRDALKRQLKGEEPVFGFGTGTLQTYDGESSGPVAARIQSLQEKLDEVLLKYTDKHPEVAALKETIAMLREQKTHQSPLPSNPQEQAEGSDEMGGVDAGGDFYHQQMQIALAEAEADVASRKARVTALEQNVKELRELVDTIPKVEAELAQLNRDYGVYKSNYEQLLVRRESAKIGEKVEESPDNVKFRIVDPPTQPLLPSGPDRFLLITLVLLAAGGVGVAFAFLLSQLKPAFYTRRDLEDITGLPVLGSVSMVLSGRILWKRRLNLISFFLALGLLIAGYGLLVSNYLFGIKVFDTINHSLF</sequence>
<feature type="transmembrane region" description="Helical" evidence="8">
    <location>
        <begin position="499"/>
        <end position="521"/>
    </location>
</feature>